<dbReference type="InterPro" id="IPR046035">
    <property type="entry name" value="DUF5993"/>
</dbReference>
<sequence>MFIVFLAATCAALLILNGRRSAGLVCSLLTIAVLAGLLVHHMTDKLPISL</sequence>
<dbReference type="EMBL" id="AP022345">
    <property type="protein sequence ID" value="BBU67888.1"/>
    <property type="molecule type" value="Genomic_DNA"/>
</dbReference>
<organism evidence="1 2">
    <name type="scientific">Fluviibacter phosphoraccumulans</name>
    <dbReference type="NCBI Taxonomy" id="1751046"/>
    <lineage>
        <taxon>Bacteria</taxon>
        <taxon>Pseudomonadati</taxon>
        <taxon>Pseudomonadota</taxon>
        <taxon>Betaproteobacteria</taxon>
        <taxon>Rhodocyclales</taxon>
        <taxon>Fluviibacteraceae</taxon>
        <taxon>Fluviibacter</taxon>
    </lineage>
</organism>
<evidence type="ECO:0000313" key="2">
    <source>
        <dbReference type="Proteomes" id="UP000463961"/>
    </source>
</evidence>
<dbReference type="Proteomes" id="UP000463961">
    <property type="component" value="Chromosome"/>
</dbReference>
<reference evidence="2" key="1">
    <citation type="submission" date="2020-01" db="EMBL/GenBank/DDBJ databases">
        <title>Phosphoaccumulans saitamaens gen. nov., sp. nov., a polyphosphate accumulating bacterium isolated from surface river water.</title>
        <authorList>
            <person name="Watanabe K."/>
            <person name="Suda W."/>
        </authorList>
    </citation>
    <scope>NUCLEOTIDE SEQUENCE [LARGE SCALE GENOMIC DNA]</scope>
    <source>
        <strain evidence="2">ICHIAU1</strain>
    </source>
</reference>
<keyword evidence="2" id="KW-1185">Reference proteome</keyword>
<proteinExistence type="predicted"/>
<accession>A0A679HUS1</accession>
<gene>
    <name evidence="1" type="ORF">ICHIAU1_01710</name>
</gene>
<dbReference type="AlphaFoldDB" id="A0A679HUS1"/>
<name>A0A679HUS1_9RHOO</name>
<evidence type="ECO:0000313" key="1">
    <source>
        <dbReference type="EMBL" id="BBU67888.1"/>
    </source>
</evidence>
<dbReference type="Pfam" id="PF19455">
    <property type="entry name" value="DUF5993"/>
    <property type="match status" value="1"/>
</dbReference>
<dbReference type="RefSeq" id="WP_162049147.1">
    <property type="nucleotide sequence ID" value="NZ_AP019011.1"/>
</dbReference>
<protein>
    <submittedName>
        <fullName evidence="1">Uncharacterized protein</fullName>
    </submittedName>
</protein>